<feature type="domain" description="Thiolase C-terminal" evidence="7">
    <location>
        <begin position="294"/>
        <end position="432"/>
    </location>
</feature>
<comment type="similarity">
    <text evidence="1 5">Belongs to the thiolase-like superfamily. Thiolase family.</text>
</comment>
<dbReference type="InterPro" id="IPR020616">
    <property type="entry name" value="Thiolase_N"/>
</dbReference>
<dbReference type="Pfam" id="PF00108">
    <property type="entry name" value="Thiolase_N"/>
    <property type="match status" value="1"/>
</dbReference>
<dbReference type="PATRIC" id="fig|1590042.3.peg.2203"/>
<dbReference type="Proteomes" id="UP000051494">
    <property type="component" value="Unassembled WGS sequence"/>
</dbReference>
<organism evidence="8">
    <name type="scientific">Candidatus Berkiella cookevillensis</name>
    <dbReference type="NCBI Taxonomy" id="437022"/>
    <lineage>
        <taxon>Bacteria</taxon>
        <taxon>Pseudomonadati</taxon>
        <taxon>Pseudomonadota</taxon>
        <taxon>Gammaproteobacteria</taxon>
        <taxon>Candidatus Berkiellales</taxon>
        <taxon>Candidatus Berkiellaceae</taxon>
        <taxon>Candidatus Berkiella</taxon>
    </lineage>
</organism>
<evidence type="ECO:0000256" key="4">
    <source>
        <dbReference type="PIRSR" id="PIRSR000429-1"/>
    </source>
</evidence>
<feature type="active site" description="Acyl-thioester intermediate" evidence="4">
    <location>
        <position position="97"/>
    </location>
</feature>
<evidence type="ECO:0000313" key="10">
    <source>
        <dbReference type="Proteomes" id="UP000051494"/>
    </source>
</evidence>
<feature type="active site" description="Proton acceptor" evidence="4">
    <location>
        <position position="419"/>
    </location>
</feature>
<dbReference type="EC" id="2.3.1.9" evidence="9"/>
<dbReference type="PROSITE" id="PS00737">
    <property type="entry name" value="THIOLASE_2"/>
    <property type="match status" value="1"/>
</dbReference>
<name>A0A0Q9YAD3_9GAMM</name>
<comment type="caution">
    <text evidence="8">The sequence shown here is derived from an EMBL/GenBank/DDBJ whole genome shotgun (WGS) entry which is preliminary data.</text>
</comment>
<dbReference type="InterPro" id="IPR002155">
    <property type="entry name" value="Thiolase"/>
</dbReference>
<dbReference type="PIRSF" id="PIRSF000429">
    <property type="entry name" value="Ac-CoA_Ac_transf"/>
    <property type="match status" value="1"/>
</dbReference>
<evidence type="ECO:0000256" key="5">
    <source>
        <dbReference type="RuleBase" id="RU003557"/>
    </source>
</evidence>
<dbReference type="PANTHER" id="PTHR18919">
    <property type="entry name" value="ACETYL-COA C-ACYLTRANSFERASE"/>
    <property type="match status" value="1"/>
</dbReference>
<dbReference type="InterPro" id="IPR020613">
    <property type="entry name" value="Thiolase_CS"/>
</dbReference>
<dbReference type="NCBIfam" id="TIGR01930">
    <property type="entry name" value="AcCoA-C-Actrans"/>
    <property type="match status" value="1"/>
</dbReference>
<evidence type="ECO:0000259" key="7">
    <source>
        <dbReference type="Pfam" id="PF02803"/>
    </source>
</evidence>
<dbReference type="SUPFAM" id="SSF53901">
    <property type="entry name" value="Thiolase-like"/>
    <property type="match status" value="2"/>
</dbReference>
<reference evidence="9" key="3">
    <citation type="submission" date="2021-06" db="EMBL/GenBank/DDBJ databases">
        <title>Genomic Description and Analysis of Intracellular Bacteria, Candidatus Berkiella cookevillensis and Candidatus Berkiella aquae.</title>
        <authorList>
            <person name="Kidane D.T."/>
            <person name="Mehari Y.T."/>
            <person name="Rice F.C."/>
            <person name="Arivett B.A."/>
            <person name="Farone A.L."/>
            <person name="Berk S.G."/>
            <person name="Farone M.B."/>
        </authorList>
    </citation>
    <scope>NUCLEOTIDE SEQUENCE</scope>
    <source>
        <strain evidence="9">CC99</strain>
    </source>
</reference>
<dbReference type="EMBL" id="LKHV01000013">
    <property type="protein sequence ID" value="KRG17695.1"/>
    <property type="molecule type" value="Genomic_DNA"/>
</dbReference>
<gene>
    <name evidence="8" type="primary">pcaF</name>
    <name evidence="9" type="ORF">CC99x_003810</name>
    <name evidence="8" type="ORF">CC99x_02154</name>
</gene>
<dbReference type="InterPro" id="IPR020610">
    <property type="entry name" value="Thiolase_AS"/>
</dbReference>
<keyword evidence="2 5" id="KW-0808">Transferase</keyword>
<evidence type="ECO:0000313" key="8">
    <source>
        <dbReference type="EMBL" id="KRG17695.1"/>
    </source>
</evidence>
<proteinExistence type="inferred from homology"/>
<dbReference type="InterPro" id="IPR016039">
    <property type="entry name" value="Thiolase-like"/>
</dbReference>
<reference evidence="8" key="1">
    <citation type="submission" date="2015-09" db="EMBL/GenBank/DDBJ databases">
        <title>Draft Genome Sequences of Two Novel Amoeba-resistant Intranuclear Bacteria, Candidatus Berkiella cookevillensis and Candidatus Berkiella aquae.</title>
        <authorList>
            <person name="Mehari Y.T."/>
            <person name="Arivett B.A."/>
            <person name="Farone A.L."/>
            <person name="Gunderson J.H."/>
            <person name="Farone M.B."/>
        </authorList>
    </citation>
    <scope>NUCLEOTIDE SEQUENCE [LARGE SCALE GENOMIC DNA]</scope>
    <source>
        <strain evidence="8">CC99</strain>
    </source>
</reference>
<evidence type="ECO:0000256" key="1">
    <source>
        <dbReference type="ARBA" id="ARBA00010982"/>
    </source>
</evidence>
<dbReference type="OrthoDB" id="1402717at2"/>
<dbReference type="PROSITE" id="PS00099">
    <property type="entry name" value="THIOLASE_3"/>
    <property type="match status" value="1"/>
</dbReference>
<dbReference type="CDD" id="cd00751">
    <property type="entry name" value="thiolase"/>
    <property type="match status" value="1"/>
</dbReference>
<dbReference type="Gene3D" id="3.40.47.10">
    <property type="match status" value="1"/>
</dbReference>
<reference evidence="9" key="2">
    <citation type="journal article" date="2016" name="Genome Announc.">
        <title>Draft Genome Sequences of Two Novel Amoeba-Resistant Intranuclear Bacteria, 'Candidatus Berkiella cookevillensis' and 'Candidatus Berkiella aquae'.</title>
        <authorList>
            <person name="Mehari Y.T."/>
            <person name="Arivett B.A."/>
            <person name="Farone A.L."/>
            <person name="Gunderson J.H."/>
            <person name="Farone M.B."/>
        </authorList>
    </citation>
    <scope>NUCLEOTIDE SEQUENCE</scope>
    <source>
        <strain evidence="9">CC99</strain>
    </source>
</reference>
<dbReference type="Pfam" id="PF02803">
    <property type="entry name" value="Thiolase_C"/>
    <property type="match status" value="1"/>
</dbReference>
<keyword evidence="10" id="KW-1185">Reference proteome</keyword>
<protein>
    <submittedName>
        <fullName evidence="9">Acetyl-CoA C-acetyltransferase</fullName>
        <ecNumber evidence="9">2.3.1.9</ecNumber>
    </submittedName>
    <submittedName>
        <fullName evidence="8">Beta-ketoadipyl-CoA thiolase</fullName>
        <ecNumber evidence="8">2.3.1.174</ecNumber>
    </submittedName>
</protein>
<dbReference type="RefSeq" id="WP_057625253.1">
    <property type="nucleotide sequence ID" value="NZ_LKHV02000001.1"/>
</dbReference>
<evidence type="ECO:0000313" key="9">
    <source>
        <dbReference type="EMBL" id="MCS5708024.1"/>
    </source>
</evidence>
<evidence type="ECO:0000256" key="2">
    <source>
        <dbReference type="ARBA" id="ARBA00022679"/>
    </source>
</evidence>
<accession>A0A0Q9YAD3</accession>
<dbReference type="EMBL" id="LKHV02000001">
    <property type="protein sequence ID" value="MCS5708024.1"/>
    <property type="molecule type" value="Genomic_DNA"/>
</dbReference>
<feature type="domain" description="Thiolase N-terminal" evidence="6">
    <location>
        <begin position="13"/>
        <end position="286"/>
    </location>
</feature>
<dbReference type="STRING" id="437022.CC99x_02154"/>
<dbReference type="GO" id="GO:0003985">
    <property type="term" value="F:acetyl-CoA C-acetyltransferase activity"/>
    <property type="evidence" value="ECO:0007669"/>
    <property type="project" value="UniProtKB-EC"/>
</dbReference>
<feature type="active site" description="Proton acceptor" evidence="4">
    <location>
        <position position="389"/>
    </location>
</feature>
<keyword evidence="3 5" id="KW-0012">Acyltransferase</keyword>
<dbReference type="InterPro" id="IPR020617">
    <property type="entry name" value="Thiolase_C"/>
</dbReference>
<dbReference type="PANTHER" id="PTHR18919:SF151">
    <property type="entry name" value="BLR2427 PROTEIN"/>
    <property type="match status" value="1"/>
</dbReference>
<dbReference type="EC" id="2.3.1.174" evidence="8"/>
<dbReference type="GO" id="GO:0033812">
    <property type="term" value="F:3-oxoadipyl-CoA thiolase activity"/>
    <property type="evidence" value="ECO:0007669"/>
    <property type="project" value="UniProtKB-EC"/>
</dbReference>
<dbReference type="AlphaFoldDB" id="A0A0Q9YAD3"/>
<evidence type="ECO:0000259" key="6">
    <source>
        <dbReference type="Pfam" id="PF00108"/>
    </source>
</evidence>
<sequence>MQQPKQTTCGRTVYIVDGARTPFLKFKGEPGPFSAADLGVQSGRGLLARQPFSAQDFDQVVVGCVGPSEEEANIARIIALRLGCGKHMPAWTVQRNCASGLQAVDCAFQSIASGSANLVLAGGTEAMSRAPLLFNKQMVLWISALQRSKTMGKKLQALLKFRPQYLVPVIALLKGLTDPVVNLNMGQTAEELAYRFHITREQMDAFAVKSHQRTIEAQKNKDLDEIIPLYGNDGSVYEFDDGARADSSIDKLAKLKPVFDKFGNITAGNSSQITDGAAWVILASEEAIKQYNLPVLAKIVDIQWGALDPSIMGLGPVHAMTPILTRQQLSLKDIDHLEINEAFAAQVIACLKAWQDKDYCEKELGLDHIMGDFDESRLNPEGGAIALGHPVGASGARLVCHTAKMLTARSQQRALSSLCIGGGQGGAILIERVIGV</sequence>
<dbReference type="NCBIfam" id="NF006030">
    <property type="entry name" value="PRK08170.1"/>
    <property type="match status" value="1"/>
</dbReference>
<evidence type="ECO:0000256" key="3">
    <source>
        <dbReference type="ARBA" id="ARBA00023315"/>
    </source>
</evidence>